<feature type="compositionally biased region" description="Polar residues" evidence="1">
    <location>
        <begin position="1"/>
        <end position="20"/>
    </location>
</feature>
<accession>J7S5K1</accession>
<feature type="region of interest" description="Disordered" evidence="1">
    <location>
        <begin position="106"/>
        <end position="159"/>
    </location>
</feature>
<evidence type="ECO:0000313" key="3">
    <source>
        <dbReference type="Proteomes" id="UP000006352"/>
    </source>
</evidence>
<feature type="compositionally biased region" description="Low complexity" evidence="1">
    <location>
        <begin position="142"/>
        <end position="156"/>
    </location>
</feature>
<feature type="region of interest" description="Disordered" evidence="1">
    <location>
        <begin position="1"/>
        <end position="63"/>
    </location>
</feature>
<protein>
    <submittedName>
        <fullName evidence="2">Uncharacterized protein</fullName>
    </submittedName>
</protein>
<feature type="compositionally biased region" description="Polar residues" evidence="1">
    <location>
        <begin position="128"/>
        <end position="139"/>
    </location>
</feature>
<dbReference type="EMBL" id="HE796868">
    <property type="protein sequence ID" value="CCL98064.1"/>
    <property type="molecule type" value="Genomic_DNA"/>
</dbReference>
<sequence>MTGTAVAQTGRRQAVQTTWQLRVGKSRRRRGGGRRGEEEGDEEDRRGDASGQARNRLGGKTRAREADIRWATVPRKEIGPVISLIASAVLSIPPAHAWATQLLAPSQHDSLSVRSSASTRTQRRTSAPIQNCYSRTRGPQRSPAHPLSSSSSPHGSPQEHFHVALTAAEHSSVIRDTDITQMSTPIDNALAKGKSAICPTRPCQHTPNSHWTHTHGSLPRSSRCQVEKSSLKGISAVSPRSEGRSCRTVPHRPGNARSLSSRPSPPDSPSFSPVAMVHTALPTP</sequence>
<evidence type="ECO:0000256" key="1">
    <source>
        <dbReference type="SAM" id="MobiDB-lite"/>
    </source>
</evidence>
<organism evidence="2 3">
    <name type="scientific">Fibroporia radiculosa</name>
    <dbReference type="NCBI Taxonomy" id="599839"/>
    <lineage>
        <taxon>Eukaryota</taxon>
        <taxon>Fungi</taxon>
        <taxon>Dikarya</taxon>
        <taxon>Basidiomycota</taxon>
        <taxon>Agaricomycotina</taxon>
        <taxon>Agaricomycetes</taxon>
        <taxon>Polyporales</taxon>
        <taxon>Fibroporiaceae</taxon>
        <taxon>Fibroporia</taxon>
    </lineage>
</organism>
<dbReference type="AlphaFoldDB" id="J7S5K1"/>
<feature type="region of interest" description="Disordered" evidence="1">
    <location>
        <begin position="232"/>
        <end position="284"/>
    </location>
</feature>
<evidence type="ECO:0000313" key="2">
    <source>
        <dbReference type="EMBL" id="CCL98064.1"/>
    </source>
</evidence>
<proteinExistence type="predicted"/>
<keyword evidence="3" id="KW-1185">Reference proteome</keyword>
<dbReference type="RefSeq" id="XP_012177347.1">
    <property type="nucleotide sequence ID" value="XM_012321957.1"/>
</dbReference>
<dbReference type="InParanoid" id="J7S5K1"/>
<name>J7S5K1_9APHY</name>
<gene>
    <name evidence="2" type="ORF">FIBRA_00058</name>
</gene>
<feature type="compositionally biased region" description="Basic residues" evidence="1">
    <location>
        <begin position="24"/>
        <end position="33"/>
    </location>
</feature>
<dbReference type="GeneID" id="24092975"/>
<dbReference type="HOGENOM" id="CLU_980160_0_0_1"/>
<reference evidence="2 3" key="1">
    <citation type="journal article" date="2012" name="Appl. Environ. Microbiol.">
        <title>Short-read sequencing for genomic analysis of the brown rot fungus Fibroporia radiculosa.</title>
        <authorList>
            <person name="Tang J.D."/>
            <person name="Perkins A.D."/>
            <person name="Sonstegard T.S."/>
            <person name="Schroeder S.G."/>
            <person name="Burgess S.C."/>
            <person name="Diehl S.V."/>
        </authorList>
    </citation>
    <scope>NUCLEOTIDE SEQUENCE [LARGE SCALE GENOMIC DNA]</scope>
    <source>
        <strain evidence="2 3">TFFH 294</strain>
    </source>
</reference>
<feature type="compositionally biased region" description="Low complexity" evidence="1">
    <location>
        <begin position="114"/>
        <end position="127"/>
    </location>
</feature>
<dbReference type="Proteomes" id="UP000006352">
    <property type="component" value="Unassembled WGS sequence"/>
</dbReference>